<dbReference type="AlphaFoldDB" id="X0V523"/>
<gene>
    <name evidence="1" type="ORF">S01H1_46392</name>
</gene>
<dbReference type="InterPro" id="IPR038695">
    <property type="entry name" value="Saro_0823-like_sf"/>
</dbReference>
<proteinExistence type="predicted"/>
<sequence>KRGDIIEVPAYIAAETFERVTGFGGFPSELIAGFPGILFVFDTEIESNFVMSTVPFDLDIAFYNADGEWVGGTTMTAMSEDQYTAGAPFQYALELPSGALEELGIGSGSTIVLP</sequence>
<accession>X0V523</accession>
<dbReference type="EMBL" id="BARS01029705">
    <property type="protein sequence ID" value="GAG07583.1"/>
    <property type="molecule type" value="Genomic_DNA"/>
</dbReference>
<name>X0V523_9ZZZZ</name>
<dbReference type="Gene3D" id="2.60.120.1140">
    <property type="entry name" value="Protein of unknown function DUF192"/>
    <property type="match status" value="1"/>
</dbReference>
<dbReference type="Pfam" id="PF02643">
    <property type="entry name" value="DUF192"/>
    <property type="match status" value="1"/>
</dbReference>
<evidence type="ECO:0000313" key="1">
    <source>
        <dbReference type="EMBL" id="GAG07583.1"/>
    </source>
</evidence>
<dbReference type="InterPro" id="IPR003795">
    <property type="entry name" value="DUF192"/>
</dbReference>
<comment type="caution">
    <text evidence="1">The sequence shown here is derived from an EMBL/GenBank/DDBJ whole genome shotgun (WGS) entry which is preliminary data.</text>
</comment>
<reference evidence="1" key="1">
    <citation type="journal article" date="2014" name="Front. Microbiol.">
        <title>High frequency of phylogenetically diverse reductive dehalogenase-homologous genes in deep subseafloor sedimentary metagenomes.</title>
        <authorList>
            <person name="Kawai M."/>
            <person name="Futagami T."/>
            <person name="Toyoda A."/>
            <person name="Takaki Y."/>
            <person name="Nishi S."/>
            <person name="Hori S."/>
            <person name="Arai W."/>
            <person name="Tsubouchi T."/>
            <person name="Morono Y."/>
            <person name="Uchiyama I."/>
            <person name="Ito T."/>
            <person name="Fujiyama A."/>
            <person name="Inagaki F."/>
            <person name="Takami H."/>
        </authorList>
    </citation>
    <scope>NUCLEOTIDE SEQUENCE</scope>
    <source>
        <strain evidence="1">Expedition CK06-06</strain>
    </source>
</reference>
<organism evidence="1">
    <name type="scientific">marine sediment metagenome</name>
    <dbReference type="NCBI Taxonomy" id="412755"/>
    <lineage>
        <taxon>unclassified sequences</taxon>
        <taxon>metagenomes</taxon>
        <taxon>ecological metagenomes</taxon>
    </lineage>
</organism>
<evidence type="ECO:0008006" key="2">
    <source>
        <dbReference type="Google" id="ProtNLM"/>
    </source>
</evidence>
<feature type="non-terminal residue" evidence="1">
    <location>
        <position position="1"/>
    </location>
</feature>
<protein>
    <recommendedName>
        <fullName evidence="2">DUF192 domain-containing protein</fullName>
    </recommendedName>
</protein>